<dbReference type="SUPFAM" id="SSF57196">
    <property type="entry name" value="EGF/Laminin"/>
    <property type="match status" value="1"/>
</dbReference>
<evidence type="ECO:0000256" key="4">
    <source>
        <dbReference type="ARBA" id="ARBA00022840"/>
    </source>
</evidence>
<reference evidence="7" key="1">
    <citation type="submission" date="2020-10" db="EMBL/GenBank/DDBJ databases">
        <authorList>
            <person name="Han B."/>
            <person name="Lu T."/>
            <person name="Zhao Q."/>
            <person name="Huang X."/>
            <person name="Zhao Y."/>
        </authorList>
    </citation>
    <scope>NUCLEOTIDE SEQUENCE</scope>
</reference>
<evidence type="ECO:0000256" key="5">
    <source>
        <dbReference type="ARBA" id="ARBA00023157"/>
    </source>
</evidence>
<dbReference type="FunFam" id="2.10.25.10:FF:000704">
    <property type="entry name" value="Os12g0614800 protein"/>
    <property type="match status" value="1"/>
</dbReference>
<name>A0A811R9P6_9POAL</name>
<dbReference type="SMART" id="SM00179">
    <property type="entry name" value="EGF_CA"/>
    <property type="match status" value="1"/>
</dbReference>
<keyword evidence="8" id="KW-1185">Reference proteome</keyword>
<evidence type="ECO:0000256" key="2">
    <source>
        <dbReference type="ARBA" id="ARBA00022679"/>
    </source>
</evidence>
<dbReference type="PROSITE" id="PS01187">
    <property type="entry name" value="EGF_CA"/>
    <property type="match status" value="1"/>
</dbReference>
<dbReference type="GO" id="GO:0005524">
    <property type="term" value="F:ATP binding"/>
    <property type="evidence" value="ECO:0007669"/>
    <property type="project" value="UniProtKB-KW"/>
</dbReference>
<dbReference type="InterPro" id="IPR018097">
    <property type="entry name" value="EGF_Ca-bd_CS"/>
</dbReference>
<dbReference type="Proteomes" id="UP000604825">
    <property type="component" value="Unassembled WGS sequence"/>
</dbReference>
<evidence type="ECO:0000256" key="3">
    <source>
        <dbReference type="ARBA" id="ARBA00022741"/>
    </source>
</evidence>
<dbReference type="GO" id="GO:0004674">
    <property type="term" value="F:protein serine/threonine kinase activity"/>
    <property type="evidence" value="ECO:0007669"/>
    <property type="project" value="UniProtKB-KW"/>
</dbReference>
<accession>A0A811R9P6</accession>
<dbReference type="InterPro" id="IPR045274">
    <property type="entry name" value="WAK-like"/>
</dbReference>
<dbReference type="PROSITE" id="PS50011">
    <property type="entry name" value="PROTEIN_KINASE_DOM"/>
    <property type="match status" value="1"/>
</dbReference>
<evidence type="ECO:0000256" key="1">
    <source>
        <dbReference type="ARBA" id="ARBA00022527"/>
    </source>
</evidence>
<dbReference type="AlphaFoldDB" id="A0A811R9P6"/>
<protein>
    <recommendedName>
        <fullName evidence="6">Protein kinase domain-containing protein</fullName>
    </recommendedName>
</protein>
<keyword evidence="4" id="KW-0067">ATP-binding</keyword>
<dbReference type="PANTHER" id="PTHR27005">
    <property type="entry name" value="WALL-ASSOCIATED RECEPTOR KINASE-LIKE 21"/>
    <property type="match status" value="1"/>
</dbReference>
<dbReference type="Gene3D" id="2.10.25.10">
    <property type="entry name" value="Laminin"/>
    <property type="match status" value="1"/>
</dbReference>
<organism evidence="7 8">
    <name type="scientific">Miscanthus lutarioriparius</name>
    <dbReference type="NCBI Taxonomy" id="422564"/>
    <lineage>
        <taxon>Eukaryota</taxon>
        <taxon>Viridiplantae</taxon>
        <taxon>Streptophyta</taxon>
        <taxon>Embryophyta</taxon>
        <taxon>Tracheophyta</taxon>
        <taxon>Spermatophyta</taxon>
        <taxon>Magnoliopsida</taxon>
        <taxon>Liliopsida</taxon>
        <taxon>Poales</taxon>
        <taxon>Poaceae</taxon>
        <taxon>PACMAD clade</taxon>
        <taxon>Panicoideae</taxon>
        <taxon>Andropogonodae</taxon>
        <taxon>Andropogoneae</taxon>
        <taxon>Saccharinae</taxon>
        <taxon>Miscanthus</taxon>
    </lineage>
</organism>
<gene>
    <name evidence="7" type="ORF">NCGR_LOCUS50192</name>
</gene>
<dbReference type="PANTHER" id="PTHR27005:SF165">
    <property type="entry name" value="OS03G0642600 PROTEIN"/>
    <property type="match status" value="1"/>
</dbReference>
<keyword evidence="2" id="KW-0808">Transferase</keyword>
<dbReference type="EMBL" id="CAJGYO010000014">
    <property type="protein sequence ID" value="CAD6266887.1"/>
    <property type="molecule type" value="Genomic_DNA"/>
</dbReference>
<evidence type="ECO:0000313" key="8">
    <source>
        <dbReference type="Proteomes" id="UP000604825"/>
    </source>
</evidence>
<dbReference type="CDD" id="cd00054">
    <property type="entry name" value="EGF_CA"/>
    <property type="match status" value="1"/>
</dbReference>
<keyword evidence="3" id="KW-0547">Nucleotide-binding</keyword>
<dbReference type="Gene3D" id="1.10.510.10">
    <property type="entry name" value="Transferase(Phosphotransferase) domain 1"/>
    <property type="match status" value="1"/>
</dbReference>
<dbReference type="OrthoDB" id="593082at2759"/>
<keyword evidence="5" id="KW-1015">Disulfide bond</keyword>
<proteinExistence type="predicted"/>
<dbReference type="InterPro" id="IPR001881">
    <property type="entry name" value="EGF-like_Ca-bd_dom"/>
</dbReference>
<dbReference type="InterPro" id="IPR000719">
    <property type="entry name" value="Prot_kinase_dom"/>
</dbReference>
<dbReference type="GO" id="GO:0005509">
    <property type="term" value="F:calcium ion binding"/>
    <property type="evidence" value="ECO:0007669"/>
    <property type="project" value="InterPro"/>
</dbReference>
<comment type="caution">
    <text evidence="7">The sequence shown here is derived from an EMBL/GenBank/DDBJ whole genome shotgun (WGS) entry which is preliminary data.</text>
</comment>
<dbReference type="SUPFAM" id="SSF56112">
    <property type="entry name" value="Protein kinase-like (PK-like)"/>
    <property type="match status" value="1"/>
</dbReference>
<sequence length="585" mass="65504">MIGDPSSAVEVIDISLEHGEVRVYGDVSYYCFTSNTTISDNTTAGFSLENTPFIPSTRNRFMAIGCNTLGLIGGNTYSNSDIYVTGCYSYCQGINSTSDGAPCAGMGCCETTISPNLTDFAALLYNQSRVWSFNPCFYSMVVEDGWYSFRRQDLVGHLRFIKERAKRGVPVVGDCAIRNGSCPKDGAKAPKDYACVSANSYCLSASNGPGYLRNCSQGYEGNPSLSGGCQDIDECKLRKQDLKYKELYPCENGVCHNTQGGYICKCRIGTRKDGTNSGCWPVLCQAEQVAIGLCAGAVVVVSLTCLLVMKLQRNKHRREKDDYFKQNGGLKLYDEMRSRQVDTIHILTEKEKRKPQIILVKIMFLDNTNTIGSKIEYCYTVSRSSCLHSFINFSHNCACRCQIPNILLDEEYNAKVSDFGASALKPMDKNYFIMLIQGTLGYIDPESFVSHHLTDKSDVYSFGIILLEIMTRKKAIYIDTSNEQKALSYTFILMFHQNKLWDVLDTEIVDDEVMIVLEKLAQLVMQCLSPKGDERPTMKEVAERLQMLRRLQTQLVTKTNPIQEHYSYGVPLVSVPSDETEMLED</sequence>
<evidence type="ECO:0000313" key="7">
    <source>
        <dbReference type="EMBL" id="CAD6266887.1"/>
    </source>
</evidence>
<keyword evidence="1" id="KW-0723">Serine/threonine-protein kinase</keyword>
<evidence type="ECO:0000259" key="6">
    <source>
        <dbReference type="PROSITE" id="PS50011"/>
    </source>
</evidence>
<dbReference type="InterPro" id="IPR011009">
    <property type="entry name" value="Kinase-like_dom_sf"/>
</dbReference>
<feature type="domain" description="Protein kinase" evidence="6">
    <location>
        <begin position="269"/>
        <end position="548"/>
    </location>
</feature>
<dbReference type="Pfam" id="PF00069">
    <property type="entry name" value="Pkinase"/>
    <property type="match status" value="1"/>
</dbReference>
<dbReference type="GO" id="GO:0007166">
    <property type="term" value="P:cell surface receptor signaling pathway"/>
    <property type="evidence" value="ECO:0007669"/>
    <property type="project" value="InterPro"/>
</dbReference>
<dbReference type="GO" id="GO:0005886">
    <property type="term" value="C:plasma membrane"/>
    <property type="evidence" value="ECO:0007669"/>
    <property type="project" value="TreeGrafter"/>
</dbReference>
<keyword evidence="1" id="KW-0418">Kinase</keyword>